<dbReference type="InterPro" id="IPR050879">
    <property type="entry name" value="Acyltransferase_3"/>
</dbReference>
<dbReference type="PANTHER" id="PTHR23028">
    <property type="entry name" value="ACETYLTRANSFERASE"/>
    <property type="match status" value="1"/>
</dbReference>
<keyword evidence="2" id="KW-0472">Membrane</keyword>
<feature type="transmembrane region" description="Helical" evidence="2">
    <location>
        <begin position="106"/>
        <end position="124"/>
    </location>
</feature>
<keyword evidence="2" id="KW-1133">Transmembrane helix</keyword>
<evidence type="ECO:0000256" key="1">
    <source>
        <dbReference type="SAM" id="MobiDB-lite"/>
    </source>
</evidence>
<dbReference type="PANTHER" id="PTHR23028:SF134">
    <property type="entry name" value="PUTATIVE (AFU_ORTHOLOGUE AFUA_4G08520)-RELATED"/>
    <property type="match status" value="1"/>
</dbReference>
<feature type="transmembrane region" description="Helical" evidence="2">
    <location>
        <begin position="446"/>
        <end position="469"/>
    </location>
</feature>
<dbReference type="Proteomes" id="UP000289323">
    <property type="component" value="Unassembled WGS sequence"/>
</dbReference>
<protein>
    <submittedName>
        <fullName evidence="4">413e748c-df7a-46c7-98d7-152b32e374a4</fullName>
    </submittedName>
</protein>
<feature type="transmembrane region" description="Helical" evidence="2">
    <location>
        <begin position="197"/>
        <end position="216"/>
    </location>
</feature>
<evidence type="ECO:0000259" key="3">
    <source>
        <dbReference type="Pfam" id="PF01757"/>
    </source>
</evidence>
<name>A0A3S5CWU4_9PEZI</name>
<organism evidence="4 5">
    <name type="scientific">Thermothielavioides terrestris</name>
    <dbReference type="NCBI Taxonomy" id="2587410"/>
    <lineage>
        <taxon>Eukaryota</taxon>
        <taxon>Fungi</taxon>
        <taxon>Dikarya</taxon>
        <taxon>Ascomycota</taxon>
        <taxon>Pezizomycotina</taxon>
        <taxon>Sordariomycetes</taxon>
        <taxon>Sordariomycetidae</taxon>
        <taxon>Sordariales</taxon>
        <taxon>Chaetomiaceae</taxon>
        <taxon>Thermothielavioides</taxon>
    </lineage>
</organism>
<feature type="transmembrane region" description="Helical" evidence="2">
    <location>
        <begin position="144"/>
        <end position="167"/>
    </location>
</feature>
<sequence length="529" mass="59261">MNSHGAANYEEKTSFLDGKSAAHLQQRWPPPVHPHQLLAHLSALLLRAVLFLIPSFLQPHVQRRLRPRLLTTTASNPPNPGSSTSPSTSTSTSPTRLSPTAYLDGMRGLAAAAVFLCHYFYTAFKIAPGFGSGGQHWDLPKLPFVRLVFSGPPMVCVFFVVSGYALSARPAALAHARDWAGLLRAVGSLTFRRAIRLFVPTAASTLLVVVLVRLGAYEWTREFATDDRFVRNYKEHHYHRLETTREQLREWAKALFNFVHVWDWQPFGGSMAMDVHLWTIPVEFRCSMVLFLTMVGTARLRRPVRMAVVAGLVVFVYWSERWEMVLFYAGMVLAELDVVRGAHGSGLAAAGALPVAASPAPGRLVRRCMTKRTVWMAVSIVGLYLMSQPDEDGGQAPGWVYLTSLIPKWWKDEHRYWQSAGAILFVLAVGRSAWWQRFFTLPVVQYFGKISYAIYLMHGPVLHTVGYAIERWAWGLTGVEGRAYAGGFFLASLFVVPVVIWAADVFWRAVDVPVVKFAKWLEAKCSLPE</sequence>
<keyword evidence="2" id="KW-0812">Transmembrane</keyword>
<feature type="transmembrane region" description="Helical" evidence="2">
    <location>
        <begin position="416"/>
        <end position="434"/>
    </location>
</feature>
<feature type="region of interest" description="Disordered" evidence="1">
    <location>
        <begin position="70"/>
        <end position="96"/>
    </location>
</feature>
<evidence type="ECO:0000256" key="2">
    <source>
        <dbReference type="SAM" id="Phobius"/>
    </source>
</evidence>
<evidence type="ECO:0000313" key="5">
    <source>
        <dbReference type="Proteomes" id="UP000289323"/>
    </source>
</evidence>
<gene>
    <name evidence="4" type="ORF">TT172_LOCUS4539</name>
</gene>
<reference evidence="4 5" key="1">
    <citation type="submission" date="2018-04" db="EMBL/GenBank/DDBJ databases">
        <authorList>
            <person name="Huttner S."/>
            <person name="Dainat J."/>
        </authorList>
    </citation>
    <scope>NUCLEOTIDE SEQUENCE [LARGE SCALE GENOMIC DNA]</scope>
</reference>
<dbReference type="GO" id="GO:0016747">
    <property type="term" value="F:acyltransferase activity, transferring groups other than amino-acyl groups"/>
    <property type="evidence" value="ECO:0007669"/>
    <property type="project" value="InterPro"/>
</dbReference>
<accession>A0A3S5CWU4</accession>
<feature type="domain" description="Acyltransferase 3" evidence="3">
    <location>
        <begin position="101"/>
        <end position="501"/>
    </location>
</feature>
<feature type="transmembrane region" description="Helical" evidence="2">
    <location>
        <begin position="275"/>
        <end position="295"/>
    </location>
</feature>
<dbReference type="Pfam" id="PF01757">
    <property type="entry name" value="Acyl_transf_3"/>
    <property type="match status" value="1"/>
</dbReference>
<dbReference type="InterPro" id="IPR002656">
    <property type="entry name" value="Acyl_transf_3_dom"/>
</dbReference>
<evidence type="ECO:0000313" key="4">
    <source>
        <dbReference type="EMBL" id="SPQ22120.1"/>
    </source>
</evidence>
<feature type="transmembrane region" description="Helical" evidence="2">
    <location>
        <begin position="481"/>
        <end position="503"/>
    </location>
</feature>
<dbReference type="AlphaFoldDB" id="A0A3S5CWU4"/>
<dbReference type="EMBL" id="OUUZ01000008">
    <property type="protein sequence ID" value="SPQ22120.1"/>
    <property type="molecule type" value="Genomic_DNA"/>
</dbReference>
<feature type="transmembrane region" description="Helical" evidence="2">
    <location>
        <begin position="37"/>
        <end position="57"/>
    </location>
</feature>
<proteinExistence type="predicted"/>